<dbReference type="Proteomes" id="UP000887563">
    <property type="component" value="Unplaced"/>
</dbReference>
<sequence length="131" mass="14831">MNNPSFAHQETSNYITKLQGDRQNGEKTKDKLTADMRALYNYVLTLYYPNQPTQNLVAGTSGQGQHGQWHFGQGQHVQVHHPQGYYGQGQHVQVQHEQVQHEQGQPRQSHRGQVRRVRGRRDGGHGAGPSN</sequence>
<protein>
    <submittedName>
        <fullName evidence="3">Uncharacterized protein</fullName>
    </submittedName>
</protein>
<name>A0A914MTS6_MELIC</name>
<feature type="region of interest" description="Disordered" evidence="1">
    <location>
        <begin position="75"/>
        <end position="131"/>
    </location>
</feature>
<feature type="compositionally biased region" description="Basic residues" evidence="1">
    <location>
        <begin position="108"/>
        <end position="119"/>
    </location>
</feature>
<dbReference type="AlphaFoldDB" id="A0A914MTS6"/>
<feature type="compositionally biased region" description="Low complexity" evidence="1">
    <location>
        <begin position="75"/>
        <end position="107"/>
    </location>
</feature>
<evidence type="ECO:0000313" key="3">
    <source>
        <dbReference type="WBParaSite" id="Minc3s02465g30187"/>
    </source>
</evidence>
<reference evidence="3" key="1">
    <citation type="submission" date="2022-11" db="UniProtKB">
        <authorList>
            <consortium name="WormBaseParasite"/>
        </authorList>
    </citation>
    <scope>IDENTIFICATION</scope>
</reference>
<evidence type="ECO:0000256" key="1">
    <source>
        <dbReference type="SAM" id="MobiDB-lite"/>
    </source>
</evidence>
<evidence type="ECO:0000313" key="2">
    <source>
        <dbReference type="Proteomes" id="UP000887563"/>
    </source>
</evidence>
<proteinExistence type="predicted"/>
<keyword evidence="2" id="KW-1185">Reference proteome</keyword>
<organism evidence="2 3">
    <name type="scientific">Meloidogyne incognita</name>
    <name type="common">Southern root-knot nematode worm</name>
    <name type="synonym">Oxyuris incognita</name>
    <dbReference type="NCBI Taxonomy" id="6306"/>
    <lineage>
        <taxon>Eukaryota</taxon>
        <taxon>Metazoa</taxon>
        <taxon>Ecdysozoa</taxon>
        <taxon>Nematoda</taxon>
        <taxon>Chromadorea</taxon>
        <taxon>Rhabditida</taxon>
        <taxon>Tylenchina</taxon>
        <taxon>Tylenchomorpha</taxon>
        <taxon>Tylenchoidea</taxon>
        <taxon>Meloidogynidae</taxon>
        <taxon>Meloidogyninae</taxon>
        <taxon>Meloidogyne</taxon>
        <taxon>Meloidogyne incognita group</taxon>
    </lineage>
</organism>
<accession>A0A914MTS6</accession>
<dbReference type="WBParaSite" id="Minc3s02465g30187">
    <property type="protein sequence ID" value="Minc3s02465g30187"/>
    <property type="gene ID" value="Minc3s02465g30187"/>
</dbReference>